<organism evidence="2 3">
    <name type="scientific">Frondihabitans cladoniiphilus</name>
    <dbReference type="NCBI Taxonomy" id="715785"/>
    <lineage>
        <taxon>Bacteria</taxon>
        <taxon>Bacillati</taxon>
        <taxon>Actinomycetota</taxon>
        <taxon>Actinomycetes</taxon>
        <taxon>Micrococcales</taxon>
        <taxon>Microbacteriaceae</taxon>
        <taxon>Frondihabitans</taxon>
    </lineage>
</organism>
<dbReference type="EMBL" id="BAABLM010000002">
    <property type="protein sequence ID" value="GAA4670413.1"/>
    <property type="molecule type" value="Genomic_DNA"/>
</dbReference>
<accession>A0ABP8VUG4</accession>
<evidence type="ECO:0000256" key="1">
    <source>
        <dbReference type="SAM" id="Phobius"/>
    </source>
</evidence>
<dbReference type="Proteomes" id="UP001501295">
    <property type="component" value="Unassembled WGS sequence"/>
</dbReference>
<gene>
    <name evidence="2" type="ORF">GCM10025780_12280</name>
</gene>
<keyword evidence="1" id="KW-0472">Membrane</keyword>
<name>A0ABP8VUG4_9MICO</name>
<protein>
    <submittedName>
        <fullName evidence="2">Uncharacterized protein</fullName>
    </submittedName>
</protein>
<feature type="transmembrane region" description="Helical" evidence="1">
    <location>
        <begin position="70"/>
        <end position="87"/>
    </location>
</feature>
<evidence type="ECO:0000313" key="3">
    <source>
        <dbReference type="Proteomes" id="UP001501295"/>
    </source>
</evidence>
<feature type="transmembrane region" description="Helical" evidence="1">
    <location>
        <begin position="29"/>
        <end position="49"/>
    </location>
</feature>
<reference evidence="3" key="1">
    <citation type="journal article" date="2019" name="Int. J. Syst. Evol. Microbiol.">
        <title>The Global Catalogue of Microorganisms (GCM) 10K type strain sequencing project: providing services to taxonomists for standard genome sequencing and annotation.</title>
        <authorList>
            <consortium name="The Broad Institute Genomics Platform"/>
            <consortium name="The Broad Institute Genome Sequencing Center for Infectious Disease"/>
            <person name="Wu L."/>
            <person name="Ma J."/>
        </authorList>
    </citation>
    <scope>NUCLEOTIDE SEQUENCE [LARGE SCALE GENOMIC DNA]</scope>
    <source>
        <strain evidence="3">JCM 18956</strain>
    </source>
</reference>
<evidence type="ECO:0000313" key="2">
    <source>
        <dbReference type="EMBL" id="GAA4670413.1"/>
    </source>
</evidence>
<proteinExistence type="predicted"/>
<keyword evidence="3" id="KW-1185">Reference proteome</keyword>
<keyword evidence="1" id="KW-1133">Transmembrane helix</keyword>
<sequence>MRGGKALLLLAVIAARGGSRRFLVPNEAIVIAVLTQSVLGAFALIGFIAGFTLNAQSARNRVAAHLSHDMPLVVVGAVLLELLMLGWNRQTLQPVVRAFLVSALVLVAAVLAGFVAWLATR</sequence>
<comment type="caution">
    <text evidence="2">The sequence shown here is derived from an EMBL/GenBank/DDBJ whole genome shotgun (WGS) entry which is preliminary data.</text>
</comment>
<feature type="transmembrane region" description="Helical" evidence="1">
    <location>
        <begin position="99"/>
        <end position="119"/>
    </location>
</feature>
<keyword evidence="1" id="KW-0812">Transmembrane</keyword>